<evidence type="ECO:0000259" key="3">
    <source>
        <dbReference type="Pfam" id="PF18157"/>
    </source>
</evidence>
<dbReference type="AlphaFoldDB" id="A0A1I1FR75"/>
<sequence length="961" mass="108501">MINPDITLARYTVSPEVIRDLHVETLLFAPSYQLAIAAFRKAISTSQRKQAPPLRRLNNALLACAPTLTHGFEWFNADNHRALVVGTNGVLHRPELDDLHPLINIWGQHWVDTLPQRVKKKADDSKRFLDSLRELPNQDTWRTIKPELMILNPGHENGLVYQAVPALLASLLHEKTINIGDGQEIKWRRVQGNSGDRTGLFVVSQPFQATYVDENKKTGKSTPREGYFAYRLDFIVQTQAGRTYADGNLKPWVFLKLSCQRYAHERLDNGNFNRNTSILVGIGTGRITTYPFDGTLVRLPVTHHRDTGHLCWDEYLPELLEGVGGRKLAGPELVYNNPDRFGVKGNTTDRFGDEYLLVHAEGYKYHNRQHGIKTGFHLDERHAIIQAVIKQLDGLLQPDDQLPADMSAPIGFSASAAMLPFKKYRKELEIRRDRKSPARKAGDGPLQTLQERLSVNLPHSPISILVVCQENSTRSLLHQQLKRMLLIDEGDTYPAWLNVVDIYITNSQLLALYNKDTTDPLYKDTALYFLKQQHEKKALWVEFLKPYVPTNGAINLALIEINYQIGKGIDPRQQPKGAIRDAYAQLNIASQCIKKVKEFKNNKAETGDLVRAQLSLFDLVLRQTGTLLGAPSDIYKQAGLPDEAANKLDLIALYRRQTNAKSDIPKTHLAIAVRLRATGEVDVCLPSQPNQWIPYVEAGPTIGRMLAEKRAEWHNAPDKNALNLTNSQLAEFAAQVVTAQHERPTVVMIEADVWRNGSGSDSRYHIWPQLKNEELTSKRDVLDFSHISNTSIKGKYSRHDSKLTNLLGVIRLRMGNETPQYVPIVDDDSPARNFTELSGFLDQTNSDLWHYFSVGKLPTPQKAQNTEVSAGLYKLETRHDDKGRAVAGADMAIKHPQVVELVPFFVRHDFQTNELFLALCRSVHYLRSSPNWAMGNTVLPFPLHLAQCLLDDQLCILGIID</sequence>
<dbReference type="Pfam" id="PF18157">
    <property type="entry name" value="MID_pPIWI_RE"/>
    <property type="match status" value="1"/>
</dbReference>
<evidence type="ECO:0000259" key="1">
    <source>
        <dbReference type="Pfam" id="PF13032"/>
    </source>
</evidence>
<gene>
    <name evidence="4" type="ORF">SAMN05216167_101249</name>
</gene>
<organism evidence="4 5">
    <name type="scientific">Spirosoma endophyticum</name>
    <dbReference type="NCBI Taxonomy" id="662367"/>
    <lineage>
        <taxon>Bacteria</taxon>
        <taxon>Pseudomonadati</taxon>
        <taxon>Bacteroidota</taxon>
        <taxon>Cytophagia</taxon>
        <taxon>Cytophagales</taxon>
        <taxon>Cytophagaceae</taxon>
        <taxon>Spirosoma</taxon>
    </lineage>
</organism>
<protein>
    <recommendedName>
        <fullName evidence="6">DUF3893 domain-containing protein</fullName>
    </recommendedName>
</protein>
<feature type="domain" description="pPIWI-RE module N-terminal" evidence="2">
    <location>
        <begin position="46"/>
        <end position="393"/>
    </location>
</feature>
<evidence type="ECO:0008006" key="6">
    <source>
        <dbReference type="Google" id="ProtNLM"/>
    </source>
</evidence>
<name>A0A1I1FR75_9BACT</name>
<evidence type="ECO:0000259" key="2">
    <source>
        <dbReference type="Pfam" id="PF13111"/>
    </source>
</evidence>
<proteinExistence type="predicted"/>
<dbReference type="Proteomes" id="UP000198598">
    <property type="component" value="Unassembled WGS sequence"/>
</dbReference>
<dbReference type="OrthoDB" id="482016at2"/>
<feature type="domain" description="pPIWI-RE RNaseH" evidence="1">
    <location>
        <begin position="653"/>
        <end position="948"/>
    </location>
</feature>
<dbReference type="InterPro" id="IPR024996">
    <property type="entry name" value="RNaseH_pPIWI_RE"/>
</dbReference>
<dbReference type="Pfam" id="PF13111">
    <property type="entry name" value="pPIWI_RE_X"/>
    <property type="match status" value="1"/>
</dbReference>
<dbReference type="EMBL" id="FOLQ01000001">
    <property type="protein sequence ID" value="SFB99593.1"/>
    <property type="molecule type" value="Genomic_DNA"/>
</dbReference>
<dbReference type="InterPro" id="IPR025085">
    <property type="entry name" value="pPIWI_RE_X"/>
</dbReference>
<dbReference type="STRING" id="662367.SAMN05216167_101249"/>
<dbReference type="Pfam" id="PF13032">
    <property type="entry name" value="RNaseH_pPIWI_RE"/>
    <property type="match status" value="1"/>
</dbReference>
<evidence type="ECO:0000313" key="4">
    <source>
        <dbReference type="EMBL" id="SFB99593.1"/>
    </source>
</evidence>
<dbReference type="InterPro" id="IPR040496">
    <property type="entry name" value="MID_pPIWI_RE"/>
</dbReference>
<reference evidence="4 5" key="1">
    <citation type="submission" date="2016-10" db="EMBL/GenBank/DDBJ databases">
        <authorList>
            <person name="de Groot N.N."/>
        </authorList>
    </citation>
    <scope>NUCLEOTIDE SEQUENCE [LARGE SCALE GENOMIC DNA]</scope>
    <source>
        <strain evidence="4 5">DSM 26130</strain>
    </source>
</reference>
<feature type="domain" description="Prokaryotic pPIWI-RE MID" evidence="3">
    <location>
        <begin position="538"/>
        <end position="627"/>
    </location>
</feature>
<dbReference type="RefSeq" id="WP_093822646.1">
    <property type="nucleotide sequence ID" value="NZ_FOLQ01000001.1"/>
</dbReference>
<evidence type="ECO:0000313" key="5">
    <source>
        <dbReference type="Proteomes" id="UP000198598"/>
    </source>
</evidence>
<keyword evidence="5" id="KW-1185">Reference proteome</keyword>
<accession>A0A1I1FR75</accession>